<dbReference type="InterPro" id="IPR053924">
    <property type="entry name" value="RecX_HTH_2nd"/>
</dbReference>
<evidence type="ECO:0000259" key="6">
    <source>
        <dbReference type="Pfam" id="PF02631"/>
    </source>
</evidence>
<dbReference type="EMBL" id="FOLE01000003">
    <property type="protein sequence ID" value="SFC14898.1"/>
    <property type="molecule type" value="Genomic_DNA"/>
</dbReference>
<evidence type="ECO:0000256" key="3">
    <source>
        <dbReference type="ARBA" id="ARBA00018111"/>
    </source>
</evidence>
<dbReference type="OrthoDB" id="1523826at2"/>
<dbReference type="InterPro" id="IPR003783">
    <property type="entry name" value="Regulatory_RecX"/>
</dbReference>
<reference evidence="8 9" key="1">
    <citation type="submission" date="2016-10" db="EMBL/GenBank/DDBJ databases">
        <authorList>
            <person name="de Groot N.N."/>
        </authorList>
    </citation>
    <scope>NUCLEOTIDE SEQUENCE [LARGE SCALE GENOMIC DNA]</scope>
    <source>
        <strain evidence="8 9">DSM 6793</strain>
    </source>
</reference>
<sequence>MQEEEKRFVQFCQQAAAFCAYQERTPKQVTEKLQQLAATPDETEEVIQWLISEKFLSVERYAQSYSNGKFRFKKWGKLKIRQGLRQSGLTDTEASMGMDEIDQDQYEQTLYALLLKKYQSLKTELSPMQKRGKLYFFAASKGYESDLIRQYIEQIMREEV</sequence>
<feature type="domain" description="RecX second three-helical" evidence="6">
    <location>
        <begin position="59"/>
        <end position="92"/>
    </location>
</feature>
<dbReference type="RefSeq" id="WP_091509770.1">
    <property type="nucleotide sequence ID" value="NZ_FOLE01000003.1"/>
</dbReference>
<dbReference type="PANTHER" id="PTHR33602:SF1">
    <property type="entry name" value="REGULATORY PROTEIN RECX FAMILY PROTEIN"/>
    <property type="match status" value="1"/>
</dbReference>
<dbReference type="Pfam" id="PF02631">
    <property type="entry name" value="RecX_HTH2"/>
    <property type="match status" value="1"/>
</dbReference>
<accession>A0A1I1GYF4</accession>
<keyword evidence="4 5" id="KW-0963">Cytoplasm</keyword>
<evidence type="ECO:0000313" key="9">
    <source>
        <dbReference type="Proteomes" id="UP000199514"/>
    </source>
</evidence>
<proteinExistence type="inferred from homology"/>
<keyword evidence="9" id="KW-1185">Reference proteome</keyword>
<dbReference type="STRING" id="927664.SAMN05421780_10385"/>
<dbReference type="AlphaFoldDB" id="A0A1I1GYF4"/>
<dbReference type="Gene3D" id="1.10.10.10">
    <property type="entry name" value="Winged helix-like DNA-binding domain superfamily/Winged helix DNA-binding domain"/>
    <property type="match status" value="3"/>
</dbReference>
<dbReference type="GO" id="GO:0005737">
    <property type="term" value="C:cytoplasm"/>
    <property type="evidence" value="ECO:0007669"/>
    <property type="project" value="UniProtKB-SubCell"/>
</dbReference>
<gene>
    <name evidence="5" type="primary">recX</name>
    <name evidence="8" type="ORF">SAMN05421780_10385</name>
</gene>
<evidence type="ECO:0000259" key="7">
    <source>
        <dbReference type="Pfam" id="PF21981"/>
    </source>
</evidence>
<organism evidence="8 9">
    <name type="scientific">Flexibacter flexilis DSM 6793</name>
    <dbReference type="NCBI Taxonomy" id="927664"/>
    <lineage>
        <taxon>Bacteria</taxon>
        <taxon>Pseudomonadati</taxon>
        <taxon>Bacteroidota</taxon>
        <taxon>Cytophagia</taxon>
        <taxon>Cytophagales</taxon>
        <taxon>Flexibacteraceae</taxon>
        <taxon>Flexibacter</taxon>
    </lineage>
</organism>
<dbReference type="Pfam" id="PF21981">
    <property type="entry name" value="RecX_HTH3"/>
    <property type="match status" value="1"/>
</dbReference>
<evidence type="ECO:0000256" key="2">
    <source>
        <dbReference type="ARBA" id="ARBA00009695"/>
    </source>
</evidence>
<dbReference type="InterPro" id="IPR053925">
    <property type="entry name" value="RecX_HTH_3rd"/>
</dbReference>
<evidence type="ECO:0000313" key="8">
    <source>
        <dbReference type="EMBL" id="SFC14898.1"/>
    </source>
</evidence>
<comment type="function">
    <text evidence="5">Modulates RecA activity.</text>
</comment>
<dbReference type="GO" id="GO:0006282">
    <property type="term" value="P:regulation of DNA repair"/>
    <property type="evidence" value="ECO:0007669"/>
    <property type="project" value="UniProtKB-UniRule"/>
</dbReference>
<evidence type="ECO:0000256" key="1">
    <source>
        <dbReference type="ARBA" id="ARBA00004496"/>
    </source>
</evidence>
<evidence type="ECO:0000256" key="4">
    <source>
        <dbReference type="ARBA" id="ARBA00022490"/>
    </source>
</evidence>
<dbReference type="HAMAP" id="MF_01114">
    <property type="entry name" value="RecX"/>
    <property type="match status" value="1"/>
</dbReference>
<comment type="similarity">
    <text evidence="2 5">Belongs to the RecX family.</text>
</comment>
<dbReference type="PANTHER" id="PTHR33602">
    <property type="entry name" value="REGULATORY PROTEIN RECX FAMILY PROTEIN"/>
    <property type="match status" value="1"/>
</dbReference>
<dbReference type="Proteomes" id="UP000199514">
    <property type="component" value="Unassembled WGS sequence"/>
</dbReference>
<name>A0A1I1GYF4_9BACT</name>
<dbReference type="InterPro" id="IPR036388">
    <property type="entry name" value="WH-like_DNA-bd_sf"/>
</dbReference>
<evidence type="ECO:0000256" key="5">
    <source>
        <dbReference type="HAMAP-Rule" id="MF_01114"/>
    </source>
</evidence>
<protein>
    <recommendedName>
        <fullName evidence="3 5">Regulatory protein RecX</fullName>
    </recommendedName>
</protein>
<feature type="domain" description="RecX third three-helical" evidence="7">
    <location>
        <begin position="106"/>
        <end position="152"/>
    </location>
</feature>
<comment type="subcellular location">
    <subcellularLocation>
        <location evidence="1 5">Cytoplasm</location>
    </subcellularLocation>
</comment>